<dbReference type="RefSeq" id="WP_254320844.1">
    <property type="nucleotide sequence ID" value="NZ_CP073116.1"/>
</dbReference>
<dbReference type="EMBL" id="CP073116">
    <property type="protein sequence ID" value="UTG70961.1"/>
    <property type="molecule type" value="Genomic_DNA"/>
</dbReference>
<proteinExistence type="predicted"/>
<reference evidence="1" key="1">
    <citation type="submission" date="2021-04" db="EMBL/GenBank/DDBJ databases">
        <title>Characterizing Neisseria spp. as novel respiratory pathobionts in bronchiectasis.</title>
        <authorList>
            <person name="Li L."/>
            <person name="Mac Aogain M."/>
            <person name="Xu T."/>
            <person name="Jaggi T.K."/>
            <person name="Chan L.Y."/>
            <person name="Keir H.R."/>
            <person name="Dicker A.J."/>
            <person name="Qu J."/>
            <person name="Liu Y."/>
            <person name="Chen H.S."/>
            <person name="Koh M.S."/>
            <person name="Ong T.H."/>
            <person name="Lim A.Y.H."/>
            <person name="Abisheganaden J."/>
            <person name="Low T.B."/>
            <person name="Oliver B.G."/>
            <person name="Tan N.S."/>
            <person name="Fang M."/>
            <person name="Chalmers J.D."/>
            <person name="Chotirmall S.H."/>
        </authorList>
    </citation>
    <scope>NUCLEOTIDE SEQUENCE</scope>
    <source>
        <strain evidence="1">TT0073</strain>
    </source>
</reference>
<accession>A0A9X9HX44</accession>
<protein>
    <submittedName>
        <fullName evidence="1">Uncharacterized protein</fullName>
    </submittedName>
</protein>
<gene>
    <name evidence="1" type="ORF">KCG56_05860</name>
</gene>
<organism evidence="1 2">
    <name type="scientific">Neisseria subflava</name>
    <dbReference type="NCBI Taxonomy" id="28449"/>
    <lineage>
        <taxon>Bacteria</taxon>
        <taxon>Pseudomonadati</taxon>
        <taxon>Pseudomonadota</taxon>
        <taxon>Betaproteobacteria</taxon>
        <taxon>Neisseriales</taxon>
        <taxon>Neisseriaceae</taxon>
        <taxon>Neisseria</taxon>
    </lineage>
</organism>
<name>A0A9X9HX44_NEISU</name>
<dbReference type="AlphaFoldDB" id="A0A9X9HX44"/>
<dbReference type="Proteomes" id="UP001057305">
    <property type="component" value="Chromosome"/>
</dbReference>
<sequence length="64" mass="7175">MKDLFFDNLINNKNTETSGYNLRNRQCASFAYGTSQAADIKEMKMSGWVTPASLAKKINKLNGK</sequence>
<evidence type="ECO:0000313" key="1">
    <source>
        <dbReference type="EMBL" id="UTG70961.1"/>
    </source>
</evidence>
<evidence type="ECO:0000313" key="2">
    <source>
        <dbReference type="Proteomes" id="UP001057305"/>
    </source>
</evidence>